<dbReference type="InterPro" id="IPR036249">
    <property type="entry name" value="Thioredoxin-like_sf"/>
</dbReference>
<dbReference type="Gene3D" id="1.20.1050.10">
    <property type="match status" value="1"/>
</dbReference>
<evidence type="ECO:0000256" key="3">
    <source>
        <dbReference type="PIRSR" id="PIRSR015753-3"/>
    </source>
</evidence>
<dbReference type="SFLD" id="SFLDS00019">
    <property type="entry name" value="Glutathione_Transferase_(cytos"/>
    <property type="match status" value="1"/>
</dbReference>
<dbReference type="PROSITE" id="PS50405">
    <property type="entry name" value="GST_CTER"/>
    <property type="match status" value="1"/>
</dbReference>
<name>A0A3P5XWE7_9RHOB</name>
<dbReference type="PIRSF" id="PIRSF015753">
    <property type="entry name" value="GST"/>
    <property type="match status" value="1"/>
</dbReference>
<dbReference type="InterPro" id="IPR016639">
    <property type="entry name" value="GST_Omega/GSH"/>
</dbReference>
<organism evidence="5 6">
    <name type="scientific">Pseudogemmobacter humi</name>
    <dbReference type="NCBI Taxonomy" id="2483812"/>
    <lineage>
        <taxon>Bacteria</taxon>
        <taxon>Pseudomonadati</taxon>
        <taxon>Pseudomonadota</taxon>
        <taxon>Alphaproteobacteria</taxon>
        <taxon>Rhodobacterales</taxon>
        <taxon>Paracoccaceae</taxon>
        <taxon>Pseudogemmobacter</taxon>
    </lineage>
</organism>
<dbReference type="Pfam" id="PF13410">
    <property type="entry name" value="GST_C_2"/>
    <property type="match status" value="1"/>
</dbReference>
<dbReference type="RefSeq" id="WP_124088520.1">
    <property type="nucleotide sequence ID" value="NZ_UXAW01000118.1"/>
</dbReference>
<dbReference type="CDD" id="cd03190">
    <property type="entry name" value="GST_C_Omega_like"/>
    <property type="match status" value="1"/>
</dbReference>
<dbReference type="SFLD" id="SFLDG01206">
    <property type="entry name" value="Xi.1"/>
    <property type="match status" value="1"/>
</dbReference>
<dbReference type="Proteomes" id="UP000277498">
    <property type="component" value="Unassembled WGS sequence"/>
</dbReference>
<feature type="active site" description="Proton donor/acceptor" evidence="1">
    <location>
        <position position="188"/>
    </location>
</feature>
<accession>A0A3P5XWE7</accession>
<dbReference type="Gene3D" id="3.40.30.10">
    <property type="entry name" value="Glutaredoxin"/>
    <property type="match status" value="1"/>
</dbReference>
<dbReference type="GO" id="GO:0004364">
    <property type="term" value="F:glutathione transferase activity"/>
    <property type="evidence" value="ECO:0007669"/>
    <property type="project" value="InterPro"/>
</dbReference>
<sequence>MLVDGKWTGEWQPVQATDAKGGFVRQVSVFRNWITPDGGAGPTGRAGFRAEAGRYHLYVALICPWASRTLIARKLKGLEELVSLSVVEPELGEEGWRFASPDPLTGANWLHQIYTGDDPHVSGRATVPVLWDRDREKIVSNESADILRMFNTGFGALASGPDLYPEALRPEIDALNERIYARLNNGVYRAGFATTQEAYEEAFMGVFAQLDELEERLAEGGPWLMGESFTEVDIRLFVTLVRFDAAYYGLFKTNLRRIADYPALSGYLARVLAVPGIRETVSIGHIKRGYYSIRRLNPLGLVPVGPDLPGLDPVAARLKMR</sequence>
<dbReference type="AlphaFoldDB" id="A0A3P5XWE7"/>
<keyword evidence="5" id="KW-0560">Oxidoreductase</keyword>
<evidence type="ECO:0000259" key="4">
    <source>
        <dbReference type="PROSITE" id="PS50405"/>
    </source>
</evidence>
<dbReference type="SUPFAM" id="SSF52833">
    <property type="entry name" value="Thioredoxin-like"/>
    <property type="match status" value="1"/>
</dbReference>
<feature type="site" description="Lowers pKa of active site Cys" evidence="3">
    <location>
        <position position="290"/>
    </location>
</feature>
<evidence type="ECO:0000256" key="2">
    <source>
        <dbReference type="PIRSR" id="PIRSR015753-2"/>
    </source>
</evidence>
<dbReference type="InterPro" id="IPR010987">
    <property type="entry name" value="Glutathione-S-Trfase_C-like"/>
</dbReference>
<feature type="binding site" evidence="2">
    <location>
        <position position="96"/>
    </location>
    <ligand>
        <name>glutathione</name>
        <dbReference type="ChEBI" id="CHEBI:57925"/>
    </ligand>
</feature>
<feature type="domain" description="GST C-terminal" evidence="4">
    <location>
        <begin position="165"/>
        <end position="299"/>
    </location>
</feature>
<feature type="site" description="Lowers pKa of active site Cys" evidence="3">
    <location>
        <position position="247"/>
    </location>
</feature>
<dbReference type="InterPro" id="IPR047047">
    <property type="entry name" value="GST_Omega-like_C"/>
</dbReference>
<evidence type="ECO:0000256" key="1">
    <source>
        <dbReference type="PIRSR" id="PIRSR015753-1"/>
    </source>
</evidence>
<keyword evidence="6" id="KW-1185">Reference proteome</keyword>
<dbReference type="PANTHER" id="PTHR32419">
    <property type="entry name" value="GLUTATHIONYL-HYDROQUINONE REDUCTASE"/>
    <property type="match status" value="1"/>
</dbReference>
<proteinExistence type="predicted"/>
<reference evidence="5 6" key="1">
    <citation type="submission" date="2018-11" db="EMBL/GenBank/DDBJ databases">
        <authorList>
            <person name="Criscuolo A."/>
        </authorList>
    </citation>
    <scope>NUCLEOTIDE SEQUENCE [LARGE SCALE GENOMIC DNA]</scope>
    <source>
        <strain evidence="5">ACIP111625</strain>
    </source>
</reference>
<dbReference type="GO" id="GO:0005737">
    <property type="term" value="C:cytoplasm"/>
    <property type="evidence" value="ECO:0007669"/>
    <property type="project" value="TreeGrafter"/>
</dbReference>
<dbReference type="Pfam" id="PF13409">
    <property type="entry name" value="GST_N_2"/>
    <property type="match status" value="1"/>
</dbReference>
<evidence type="ECO:0000313" key="6">
    <source>
        <dbReference type="Proteomes" id="UP000277498"/>
    </source>
</evidence>
<feature type="active site" description="Nucleophile" evidence="1">
    <location>
        <position position="63"/>
    </location>
</feature>
<dbReference type="InterPro" id="IPR040079">
    <property type="entry name" value="Glutathione_S-Trfase"/>
</dbReference>
<dbReference type="PANTHER" id="PTHR32419:SF6">
    <property type="entry name" value="GLUTATHIONE S-TRANSFERASE OMEGA-LIKE 1-RELATED"/>
    <property type="match status" value="1"/>
</dbReference>
<dbReference type="SUPFAM" id="SSF47616">
    <property type="entry name" value="GST C-terminal domain-like"/>
    <property type="match status" value="1"/>
</dbReference>
<dbReference type="InterPro" id="IPR036282">
    <property type="entry name" value="Glutathione-S-Trfase_C_sf"/>
</dbReference>
<dbReference type="OrthoDB" id="9769158at2"/>
<feature type="binding site" evidence="2">
    <location>
        <begin position="142"/>
        <end position="143"/>
    </location>
    <ligand>
        <name>glutathione</name>
        <dbReference type="ChEBI" id="CHEBI:57925"/>
    </ligand>
</feature>
<gene>
    <name evidence="5" type="primary">yqjG</name>
    <name evidence="5" type="ORF">XINFAN_03839</name>
</gene>
<protein>
    <submittedName>
        <fullName evidence="5">Glutathionyl-hydroquinone reductase YqjG</fullName>
        <ecNumber evidence="5">1.8.-.-</ecNumber>
    </submittedName>
</protein>
<dbReference type="SFLD" id="SFLDG01148">
    <property type="entry name" value="Xi_(cytGST)"/>
    <property type="match status" value="1"/>
</dbReference>
<feature type="binding site" evidence="2">
    <location>
        <begin position="124"/>
        <end position="127"/>
    </location>
    <ligand>
        <name>glutathione</name>
        <dbReference type="ChEBI" id="CHEBI:57925"/>
    </ligand>
</feature>
<dbReference type="InterPro" id="IPR004045">
    <property type="entry name" value="Glutathione_S-Trfase_N"/>
</dbReference>
<evidence type="ECO:0000313" key="5">
    <source>
        <dbReference type="EMBL" id="VDC33447.1"/>
    </source>
</evidence>
<dbReference type="EC" id="1.8.-.-" evidence="5"/>
<dbReference type="GO" id="GO:0016491">
    <property type="term" value="F:oxidoreductase activity"/>
    <property type="evidence" value="ECO:0007669"/>
    <property type="project" value="UniProtKB-KW"/>
</dbReference>
<dbReference type="EMBL" id="UXAW01000118">
    <property type="protein sequence ID" value="VDC33447.1"/>
    <property type="molecule type" value="Genomic_DNA"/>
</dbReference>